<dbReference type="AlphaFoldDB" id="B8IH09"/>
<sequence length="192" mass="21401">MIVADGSTIEWLAMPGTKPEGAEPTTLAYLAGMIDGDGYITITRSCRAGRLYHSPQVGIAGTRPEPHRLAASIWGGAINRYVPKDPSHRPQFQWCRTGAGAATVIQAIFPYLLLKIDQAMLALELWEHLEFGRCEDPFPWFSPDYDPVAYREVLRAEAIELNQSRNRVGKKAAGRLLDGRTWDQMPEVRHVG</sequence>
<dbReference type="HOGENOM" id="CLU_1413724_0_0_5"/>
<dbReference type="STRING" id="460265.Mnod_2933"/>
<keyword evidence="2" id="KW-1185">Reference proteome</keyword>
<dbReference type="KEGG" id="mno:Mnod_2933"/>
<dbReference type="EMBL" id="CP001349">
    <property type="protein sequence ID" value="ACL57884.1"/>
    <property type="molecule type" value="Genomic_DNA"/>
</dbReference>
<accession>B8IH09</accession>
<evidence type="ECO:0008006" key="3">
    <source>
        <dbReference type="Google" id="ProtNLM"/>
    </source>
</evidence>
<proteinExistence type="predicted"/>
<dbReference type="Gene3D" id="3.10.28.10">
    <property type="entry name" value="Homing endonucleases"/>
    <property type="match status" value="1"/>
</dbReference>
<evidence type="ECO:0000313" key="1">
    <source>
        <dbReference type="EMBL" id="ACL57884.1"/>
    </source>
</evidence>
<organism evidence="1 2">
    <name type="scientific">Methylobacterium nodulans (strain LMG 21967 / CNCM I-2342 / ORS 2060)</name>
    <dbReference type="NCBI Taxonomy" id="460265"/>
    <lineage>
        <taxon>Bacteria</taxon>
        <taxon>Pseudomonadati</taxon>
        <taxon>Pseudomonadota</taxon>
        <taxon>Alphaproteobacteria</taxon>
        <taxon>Hyphomicrobiales</taxon>
        <taxon>Methylobacteriaceae</taxon>
        <taxon>Methylobacterium</taxon>
    </lineage>
</organism>
<dbReference type="RefSeq" id="WP_015929559.1">
    <property type="nucleotide sequence ID" value="NC_011894.1"/>
</dbReference>
<protein>
    <recommendedName>
        <fullName evidence="3">Homing endonuclease LAGLIDADG domain-containing protein</fullName>
    </recommendedName>
</protein>
<dbReference type="InterPro" id="IPR027434">
    <property type="entry name" value="Homing_endonucl"/>
</dbReference>
<gene>
    <name evidence="1" type="ordered locus">Mnod_2933</name>
</gene>
<dbReference type="Proteomes" id="UP000008207">
    <property type="component" value="Chromosome"/>
</dbReference>
<name>B8IH09_METNO</name>
<evidence type="ECO:0000313" key="2">
    <source>
        <dbReference type="Proteomes" id="UP000008207"/>
    </source>
</evidence>
<reference evidence="1 2" key="1">
    <citation type="submission" date="2009-01" db="EMBL/GenBank/DDBJ databases">
        <title>Complete sequence of chromosome of Methylobacterium nodulans ORS 2060.</title>
        <authorList>
            <consortium name="US DOE Joint Genome Institute"/>
            <person name="Lucas S."/>
            <person name="Copeland A."/>
            <person name="Lapidus A."/>
            <person name="Glavina del Rio T."/>
            <person name="Dalin E."/>
            <person name="Tice H."/>
            <person name="Bruce D."/>
            <person name="Goodwin L."/>
            <person name="Pitluck S."/>
            <person name="Sims D."/>
            <person name="Brettin T."/>
            <person name="Detter J.C."/>
            <person name="Han C."/>
            <person name="Larimer F."/>
            <person name="Land M."/>
            <person name="Hauser L."/>
            <person name="Kyrpides N."/>
            <person name="Ivanova N."/>
            <person name="Marx C.J."/>
            <person name="Richardson P."/>
        </authorList>
    </citation>
    <scope>NUCLEOTIDE SEQUENCE [LARGE SCALE GENOMIC DNA]</scope>
    <source>
        <strain evidence="2">LMG 21967 / CNCM I-2342 / ORS 2060</strain>
    </source>
</reference>
<dbReference type="OrthoDB" id="8913093at2"/>